<comment type="caution">
    <text evidence="1">The sequence shown here is derived from an EMBL/GenBank/DDBJ whole genome shotgun (WGS) entry which is preliminary data.</text>
</comment>
<name>A0A017TEZ5_9BACT</name>
<evidence type="ECO:0008006" key="3">
    <source>
        <dbReference type="Google" id="ProtNLM"/>
    </source>
</evidence>
<dbReference type="RefSeq" id="WP_044236563.1">
    <property type="nucleotide sequence ID" value="NZ_ASRX01000006.1"/>
</dbReference>
<dbReference type="Gene3D" id="3.40.30.10">
    <property type="entry name" value="Glutaredoxin"/>
    <property type="match status" value="1"/>
</dbReference>
<dbReference type="Proteomes" id="UP000019678">
    <property type="component" value="Unassembled WGS sequence"/>
</dbReference>
<keyword evidence="2" id="KW-1185">Reference proteome</keyword>
<proteinExistence type="predicted"/>
<dbReference type="EMBL" id="ASRX01000006">
    <property type="protein sequence ID" value="EYF07819.1"/>
    <property type="molecule type" value="Genomic_DNA"/>
</dbReference>
<protein>
    <recommendedName>
        <fullName evidence="3">Glutathione S-transferase</fullName>
    </recommendedName>
</protein>
<evidence type="ECO:0000313" key="1">
    <source>
        <dbReference type="EMBL" id="EYF07819.1"/>
    </source>
</evidence>
<gene>
    <name evidence="1" type="ORF">CAP_6841</name>
</gene>
<sequence length="217" mass="24167">MQPAPTDLTRPVLFGRSSSHFTRITRLFAAEMRVDYTFQVVRDLMSANPADYGGNPALRLPTLHTARGVWFGALNISRALSRLSPRTPQTVWPEDLDAPVLANAQEFVTQAMATEVSLVMAKVAGGSDDNAHQVKLRRSLLNMMAWLEDNARPALDALDALRRDRDLSYLEVTLFCLVTHLEFRDVLPLAPYPALNAFCAQFAARPSAEATTYRFDT</sequence>
<dbReference type="Gene3D" id="1.20.1050.10">
    <property type="match status" value="1"/>
</dbReference>
<dbReference type="OrthoDB" id="5501849at2"/>
<dbReference type="AlphaFoldDB" id="A0A017TEZ5"/>
<dbReference type="eggNOG" id="COG0625">
    <property type="taxonomic scope" value="Bacteria"/>
</dbReference>
<accession>A0A017TEZ5</accession>
<evidence type="ECO:0000313" key="2">
    <source>
        <dbReference type="Proteomes" id="UP000019678"/>
    </source>
</evidence>
<dbReference type="STRING" id="1192034.CAP_6841"/>
<dbReference type="InterPro" id="IPR036282">
    <property type="entry name" value="Glutathione-S-Trfase_C_sf"/>
</dbReference>
<reference evidence="1 2" key="1">
    <citation type="submission" date="2013-05" db="EMBL/GenBank/DDBJ databases">
        <title>Genome assembly of Chondromyces apiculatus DSM 436.</title>
        <authorList>
            <person name="Sharma G."/>
            <person name="Khatri I."/>
            <person name="Kaur C."/>
            <person name="Mayilraj S."/>
            <person name="Subramanian S."/>
        </authorList>
    </citation>
    <scope>NUCLEOTIDE SEQUENCE [LARGE SCALE GENOMIC DNA]</scope>
    <source>
        <strain evidence="1 2">DSM 436</strain>
    </source>
</reference>
<organism evidence="1 2">
    <name type="scientific">Chondromyces apiculatus DSM 436</name>
    <dbReference type="NCBI Taxonomy" id="1192034"/>
    <lineage>
        <taxon>Bacteria</taxon>
        <taxon>Pseudomonadati</taxon>
        <taxon>Myxococcota</taxon>
        <taxon>Polyangia</taxon>
        <taxon>Polyangiales</taxon>
        <taxon>Polyangiaceae</taxon>
        <taxon>Chondromyces</taxon>
    </lineage>
</organism>
<dbReference type="SUPFAM" id="SSF47616">
    <property type="entry name" value="GST C-terminal domain-like"/>
    <property type="match status" value="1"/>
</dbReference>